<feature type="compositionally biased region" description="Acidic residues" evidence="1">
    <location>
        <begin position="308"/>
        <end position="317"/>
    </location>
</feature>
<feature type="compositionally biased region" description="Polar residues" evidence="1">
    <location>
        <begin position="41"/>
        <end position="52"/>
    </location>
</feature>
<dbReference type="KEGG" id="lbc:LACBIDRAFT_295769"/>
<reference evidence="2 3" key="1">
    <citation type="journal article" date="2008" name="Nature">
        <title>The genome of Laccaria bicolor provides insights into mycorrhizal symbiosis.</title>
        <authorList>
            <person name="Martin F."/>
            <person name="Aerts A."/>
            <person name="Ahren D."/>
            <person name="Brun A."/>
            <person name="Danchin E.G.J."/>
            <person name="Duchaussoy F."/>
            <person name="Gibon J."/>
            <person name="Kohler A."/>
            <person name="Lindquist E."/>
            <person name="Pereda V."/>
            <person name="Salamov A."/>
            <person name="Shapiro H.J."/>
            <person name="Wuyts J."/>
            <person name="Blaudez D."/>
            <person name="Buee M."/>
            <person name="Brokstein P."/>
            <person name="Canbaeck B."/>
            <person name="Cohen D."/>
            <person name="Courty P.E."/>
            <person name="Coutinho P.M."/>
            <person name="Delaruelle C."/>
            <person name="Detter J.C."/>
            <person name="Deveau A."/>
            <person name="DiFazio S."/>
            <person name="Duplessis S."/>
            <person name="Fraissinet-Tachet L."/>
            <person name="Lucic E."/>
            <person name="Frey-Klett P."/>
            <person name="Fourrey C."/>
            <person name="Feussner I."/>
            <person name="Gay G."/>
            <person name="Grimwood J."/>
            <person name="Hoegger P.J."/>
            <person name="Jain P."/>
            <person name="Kilaru S."/>
            <person name="Labbe J."/>
            <person name="Lin Y.C."/>
            <person name="Legue V."/>
            <person name="Le Tacon F."/>
            <person name="Marmeisse R."/>
            <person name="Melayah D."/>
            <person name="Montanini B."/>
            <person name="Muratet M."/>
            <person name="Nehls U."/>
            <person name="Niculita-Hirzel H."/>
            <person name="Oudot-Le Secq M.P."/>
            <person name="Peter M."/>
            <person name="Quesneville H."/>
            <person name="Rajashekar B."/>
            <person name="Reich M."/>
            <person name="Rouhier N."/>
            <person name="Schmutz J."/>
            <person name="Yin T."/>
            <person name="Chalot M."/>
            <person name="Henrissat B."/>
            <person name="Kuees U."/>
            <person name="Lucas S."/>
            <person name="Van de Peer Y."/>
            <person name="Podila G.K."/>
            <person name="Polle A."/>
            <person name="Pukkila P.J."/>
            <person name="Richardson P.M."/>
            <person name="Rouze P."/>
            <person name="Sanders I.R."/>
            <person name="Stajich J.E."/>
            <person name="Tunlid A."/>
            <person name="Tuskan G."/>
            <person name="Grigoriev I.V."/>
        </authorList>
    </citation>
    <scope>NUCLEOTIDE SEQUENCE [LARGE SCALE GENOMIC DNA]</scope>
    <source>
        <strain evidence="3">S238N-H82 / ATCC MYA-4686</strain>
    </source>
</reference>
<gene>
    <name evidence="2" type="ORF">LACBIDRAFT_295769</name>
</gene>
<evidence type="ECO:0000313" key="2">
    <source>
        <dbReference type="EMBL" id="EDR00593.1"/>
    </source>
</evidence>
<dbReference type="EMBL" id="DS547148">
    <property type="protein sequence ID" value="EDR00593.1"/>
    <property type="molecule type" value="Genomic_DNA"/>
</dbReference>
<feature type="compositionally biased region" description="Polar residues" evidence="1">
    <location>
        <begin position="101"/>
        <end position="119"/>
    </location>
</feature>
<feature type="compositionally biased region" description="Basic and acidic residues" evidence="1">
    <location>
        <begin position="221"/>
        <end position="234"/>
    </location>
</feature>
<accession>B0DXY5</accession>
<dbReference type="OrthoDB" id="10423259at2759"/>
<evidence type="ECO:0000256" key="1">
    <source>
        <dbReference type="SAM" id="MobiDB-lite"/>
    </source>
</evidence>
<protein>
    <submittedName>
        <fullName evidence="2">Predicted protein</fullName>
    </submittedName>
</protein>
<dbReference type="InParanoid" id="B0DXY5"/>
<dbReference type="HOGENOM" id="CLU_546365_0_0_1"/>
<feature type="compositionally biased region" description="Polar residues" evidence="1">
    <location>
        <begin position="249"/>
        <end position="259"/>
    </location>
</feature>
<evidence type="ECO:0000313" key="3">
    <source>
        <dbReference type="Proteomes" id="UP000001194"/>
    </source>
</evidence>
<sequence>MASPPIVLLLIKTTTMSSTPPKQGRWSRMGNAMKRTPSMLVPSNASIKSKSGSPPPPATPPPTTPPAARISSDRDSDTASIATSKEKKGSIRSRMGKAIKRTSSMLTPATPRSSGSIDSMDTKIDVSPAVLSPPPTVSTAPLVSPIAESPVIVQPAFASFSSPPPEQAQAVTVSGTSDDLPLPPTDDLASVPATSTVTDEPEAMSESDLSPPVRADVIAPETEKVQEPETEKIQQVEPEDIPAAPQMQIERSNSTSSYEVVSAPQEEEVQLSSQEEVQPTHHVDVQPESQNEVSPAAPKQEEAKPDVHEEEEKEEQNEPTLTAEKVEPTVLEEVPVFIAVEEPQVASHDEQNILLPTGSSLELPSTHQPPALSDFEIDLAEALADEPEHSTNGSASLHEPVSKAPVALEIEKPKLEIIHPLSPVFPSHSHPLSISVANSTTTATTAVTVAAETDPLLPPTQANGSAAYPPGTKLGSGEATNSSSSKTSSAQGEKPFLDRFIEWLWSWIPWDAVVV</sequence>
<feature type="compositionally biased region" description="Low complexity" evidence="1">
    <location>
        <begin position="476"/>
        <end position="491"/>
    </location>
</feature>
<feature type="region of interest" description="Disordered" evidence="1">
    <location>
        <begin position="14"/>
        <end position="120"/>
    </location>
</feature>
<dbReference type="RefSeq" id="XP_001888820.1">
    <property type="nucleotide sequence ID" value="XM_001888785.1"/>
</dbReference>
<feature type="region of interest" description="Disordered" evidence="1">
    <location>
        <begin position="454"/>
        <end position="491"/>
    </location>
</feature>
<keyword evidence="3" id="KW-1185">Reference proteome</keyword>
<dbReference type="Proteomes" id="UP000001194">
    <property type="component" value="Unassembled WGS sequence"/>
</dbReference>
<name>B0DXY5_LACBS</name>
<feature type="compositionally biased region" description="Basic residues" evidence="1">
    <location>
        <begin position="90"/>
        <end position="100"/>
    </location>
</feature>
<dbReference type="GeneID" id="6084413"/>
<feature type="compositionally biased region" description="Pro residues" evidence="1">
    <location>
        <begin position="53"/>
        <end position="65"/>
    </location>
</feature>
<proteinExistence type="predicted"/>
<organism evidence="3">
    <name type="scientific">Laccaria bicolor (strain S238N-H82 / ATCC MYA-4686)</name>
    <name type="common">Bicoloured deceiver</name>
    <name type="synonym">Laccaria laccata var. bicolor</name>
    <dbReference type="NCBI Taxonomy" id="486041"/>
    <lineage>
        <taxon>Eukaryota</taxon>
        <taxon>Fungi</taxon>
        <taxon>Dikarya</taxon>
        <taxon>Basidiomycota</taxon>
        <taxon>Agaricomycotina</taxon>
        <taxon>Agaricomycetes</taxon>
        <taxon>Agaricomycetidae</taxon>
        <taxon>Agaricales</taxon>
        <taxon>Agaricineae</taxon>
        <taxon>Hydnangiaceae</taxon>
        <taxon>Laccaria</taxon>
    </lineage>
</organism>
<dbReference type="AlphaFoldDB" id="B0DXY5"/>
<feature type="region of interest" description="Disordered" evidence="1">
    <location>
        <begin position="158"/>
        <end position="328"/>
    </location>
</feature>